<proteinExistence type="predicted"/>
<gene>
    <name evidence="1" type="ORF">Barrevirus6_16</name>
</gene>
<name>A0A3G4ZPZ7_9VIRU</name>
<protein>
    <submittedName>
        <fullName evidence="1">Uncharacterized protein</fullName>
    </submittedName>
</protein>
<sequence>MITGALQTKLIRNMDSIIIKPILLNTFYKQLNKKGFSIFFKYDLGHIANPFCLKGPGLMTCSP</sequence>
<evidence type="ECO:0000313" key="1">
    <source>
        <dbReference type="EMBL" id="AYV76978.1"/>
    </source>
</evidence>
<accession>A0A3G4ZPZ7</accession>
<reference evidence="1" key="1">
    <citation type="submission" date="2018-10" db="EMBL/GenBank/DDBJ databases">
        <title>Hidden diversity of soil giant viruses.</title>
        <authorList>
            <person name="Schulz F."/>
            <person name="Alteio L."/>
            <person name="Goudeau D."/>
            <person name="Ryan E.M."/>
            <person name="Malmstrom R.R."/>
            <person name="Blanchard J."/>
            <person name="Woyke T."/>
        </authorList>
    </citation>
    <scope>NUCLEOTIDE SEQUENCE</scope>
    <source>
        <strain evidence="1">BAV1</strain>
    </source>
</reference>
<organism evidence="1">
    <name type="scientific">Barrevirus sp</name>
    <dbReference type="NCBI Taxonomy" id="2487763"/>
    <lineage>
        <taxon>Viruses</taxon>
        <taxon>Varidnaviria</taxon>
        <taxon>Bamfordvirae</taxon>
        <taxon>Nucleocytoviricota</taxon>
        <taxon>Megaviricetes</taxon>
        <taxon>Imitervirales</taxon>
        <taxon>Mimiviridae</taxon>
        <taxon>Klosneuvirinae</taxon>
    </lineage>
</organism>
<dbReference type="EMBL" id="MK072003">
    <property type="protein sequence ID" value="AYV76978.1"/>
    <property type="molecule type" value="Genomic_DNA"/>
</dbReference>